<evidence type="ECO:0000313" key="1">
    <source>
        <dbReference type="EMBL" id="KAL3582920.1"/>
    </source>
</evidence>
<reference evidence="1 2" key="1">
    <citation type="journal article" date="2024" name="Plant Biotechnol. J.">
        <title>Genome and CRISPR/Cas9 system of a widespread forest tree (Populus alba) in the world.</title>
        <authorList>
            <person name="Liu Y.J."/>
            <person name="Jiang P.F."/>
            <person name="Han X.M."/>
            <person name="Li X.Y."/>
            <person name="Wang H.M."/>
            <person name="Wang Y.J."/>
            <person name="Wang X.X."/>
            <person name="Zeng Q.Y."/>
        </authorList>
    </citation>
    <scope>NUCLEOTIDE SEQUENCE [LARGE SCALE GENOMIC DNA]</scope>
    <source>
        <strain evidence="2">cv. PAL-ZL1</strain>
    </source>
</reference>
<evidence type="ECO:0000313" key="2">
    <source>
        <dbReference type="Proteomes" id="UP000309997"/>
    </source>
</evidence>
<sequence length="469" mass="52417">MSLCSGVESVPNLSYNIEQHNEVKFGHTLRLELKDMLNSHRMKISQFTSDHQADSEAIIEKSSTIQAPHVVSAMNHVLGSEVDELKVGSQQQEQLNLKTKLNFLNALKGSVVDVKEGSKNIDFHPVRNLHFEPLAMTDGRITVTPPRDVFDDGCELWKSTLVGHFVGQKLPYPVVNSIAKRIWGSYGLSEVLSSENGFYLFTFDSVDRATNVLERAPWHMANRPLMLKRWQPNMQFLKDDLVKVPVWVRLYNVPLKYWTIKGLSCIASAIGVPLHGDRTTLLRKRLSYARVCIEIDASKTMVKEYDLRCPNGVFVTISADYEWIPSRCNNCNIFGHTTTICTTNKIAHPTMVAEGARKVGAVISKSADNKQNQFQWQVVVKRNKGSVSGENGLCASKVHKNENENENGCSTSGIHTSDCNDHVTSDVCNVICHEDKTPTSPHVLRDMEQEEGATCTALKRLSRHATIGG</sequence>
<accession>A0ACC4BWB2</accession>
<comment type="caution">
    <text evidence="1">The sequence shown here is derived from an EMBL/GenBank/DDBJ whole genome shotgun (WGS) entry which is preliminary data.</text>
</comment>
<keyword evidence="2" id="KW-1185">Reference proteome</keyword>
<dbReference type="Proteomes" id="UP000309997">
    <property type="component" value="Unassembled WGS sequence"/>
</dbReference>
<protein>
    <submittedName>
        <fullName evidence="1">Uncharacterized protein</fullName>
    </submittedName>
</protein>
<gene>
    <name evidence="1" type="ORF">D5086_017252</name>
</gene>
<dbReference type="EMBL" id="RCHU02000008">
    <property type="protein sequence ID" value="KAL3582920.1"/>
    <property type="molecule type" value="Genomic_DNA"/>
</dbReference>
<organism evidence="1 2">
    <name type="scientific">Populus alba</name>
    <name type="common">White poplar</name>
    <dbReference type="NCBI Taxonomy" id="43335"/>
    <lineage>
        <taxon>Eukaryota</taxon>
        <taxon>Viridiplantae</taxon>
        <taxon>Streptophyta</taxon>
        <taxon>Embryophyta</taxon>
        <taxon>Tracheophyta</taxon>
        <taxon>Spermatophyta</taxon>
        <taxon>Magnoliopsida</taxon>
        <taxon>eudicotyledons</taxon>
        <taxon>Gunneridae</taxon>
        <taxon>Pentapetalae</taxon>
        <taxon>rosids</taxon>
        <taxon>fabids</taxon>
        <taxon>Malpighiales</taxon>
        <taxon>Salicaceae</taxon>
        <taxon>Saliceae</taxon>
        <taxon>Populus</taxon>
    </lineage>
</organism>
<proteinExistence type="predicted"/>
<name>A0ACC4BWB2_POPAL</name>